<evidence type="ECO:0000256" key="1">
    <source>
        <dbReference type="ARBA" id="ARBA00008005"/>
    </source>
</evidence>
<proteinExistence type="inferred from homology"/>
<evidence type="ECO:0000259" key="2">
    <source>
        <dbReference type="Pfam" id="PF17482"/>
    </source>
</evidence>
<evidence type="ECO:0000313" key="4">
    <source>
        <dbReference type="Proteomes" id="UP000615026"/>
    </source>
</evidence>
<sequence length="437" mass="47122">MWTLSDASGFSPHTDSPTFAGTPFSQGTVYDVAANPGLGSLLNVRQNLQILADSINANAQDADGQPVWNASLQGYRLVLRPLFGDKNSDATATLVSDGAYDLGADAQFFDPTPSTANVLSYSLGTTGSGDFQGPGMNGTPGGIPSSQDYQAAFNGIDRDVDIFNLLILPRAAGQSDPQREALWGLASNFCLNRRAFLLVDPRSTWETVNDVDSEITQLRNGVVKDHAAIYWPRVQIPNIGGGLRTIDPSGSMAGVMARTDSNRGVWKAPAGLEADLRGVRALEHSMSDPENGIINPEAVNAIRSFPTGIVSWGARTMDGSNDNANADYRYVPVRRIALFIEESLFRGLKFAVFEPNDEPLWAQIRLAAGAFMNNLFRQGAFQGQKARDAYFVKVDSETTTQNDINLGIVNVVVGFAPLRPAEFVIITLQQMAGQVQT</sequence>
<dbReference type="AlphaFoldDB" id="A0A928ZRE8"/>
<dbReference type="PANTHER" id="PTHR35861:SF1">
    <property type="entry name" value="PHAGE TAIL SHEATH PROTEIN"/>
    <property type="match status" value="1"/>
</dbReference>
<evidence type="ECO:0000313" key="3">
    <source>
        <dbReference type="EMBL" id="MBE9066463.1"/>
    </source>
</evidence>
<dbReference type="Proteomes" id="UP000615026">
    <property type="component" value="Unassembled WGS sequence"/>
</dbReference>
<dbReference type="Gene3D" id="3.40.50.11780">
    <property type="match status" value="1"/>
</dbReference>
<protein>
    <submittedName>
        <fullName evidence="3">Phage tail sheath family protein</fullName>
    </submittedName>
</protein>
<dbReference type="EMBL" id="JADEXP010000043">
    <property type="protein sequence ID" value="MBE9066463.1"/>
    <property type="molecule type" value="Genomic_DNA"/>
</dbReference>
<comment type="similarity">
    <text evidence="1">Belongs to the myoviridae tail sheath protein family.</text>
</comment>
<accession>A0A928ZRE8</accession>
<organism evidence="3 4">
    <name type="scientific">Leptolyngbya cf. ectocarpi LEGE 11479</name>
    <dbReference type="NCBI Taxonomy" id="1828722"/>
    <lineage>
        <taxon>Bacteria</taxon>
        <taxon>Bacillati</taxon>
        <taxon>Cyanobacteriota</taxon>
        <taxon>Cyanophyceae</taxon>
        <taxon>Leptolyngbyales</taxon>
        <taxon>Leptolyngbyaceae</taxon>
        <taxon>Leptolyngbya group</taxon>
        <taxon>Leptolyngbya</taxon>
    </lineage>
</organism>
<dbReference type="InterPro" id="IPR020287">
    <property type="entry name" value="Tail_sheath_C"/>
</dbReference>
<feature type="domain" description="Tail sheath protein C-terminal" evidence="2">
    <location>
        <begin position="324"/>
        <end position="429"/>
    </location>
</feature>
<name>A0A928ZRE8_LEPEC</name>
<reference evidence="3" key="1">
    <citation type="submission" date="2020-10" db="EMBL/GenBank/DDBJ databases">
        <authorList>
            <person name="Castelo-Branco R."/>
            <person name="Eusebio N."/>
            <person name="Adriana R."/>
            <person name="Vieira A."/>
            <person name="Brugerolle De Fraissinette N."/>
            <person name="Rezende De Castro R."/>
            <person name="Schneider M.P."/>
            <person name="Vasconcelos V."/>
            <person name="Leao P.N."/>
        </authorList>
    </citation>
    <scope>NUCLEOTIDE SEQUENCE</scope>
    <source>
        <strain evidence="3">LEGE 11479</strain>
    </source>
</reference>
<comment type="caution">
    <text evidence="3">The sequence shown here is derived from an EMBL/GenBank/DDBJ whole genome shotgun (WGS) entry which is preliminary data.</text>
</comment>
<gene>
    <name evidence="3" type="ORF">IQ260_07340</name>
</gene>
<dbReference type="InterPro" id="IPR052042">
    <property type="entry name" value="Tail_sheath_structural"/>
</dbReference>
<dbReference type="Pfam" id="PF17482">
    <property type="entry name" value="Phage_sheath_1C"/>
    <property type="match status" value="1"/>
</dbReference>
<dbReference type="PANTHER" id="PTHR35861">
    <property type="match status" value="1"/>
</dbReference>
<keyword evidence="4" id="KW-1185">Reference proteome</keyword>